<accession>A0ABX9FZB1</accession>
<feature type="transmembrane region" description="Helical" evidence="1">
    <location>
        <begin position="20"/>
        <end position="37"/>
    </location>
</feature>
<gene>
    <name evidence="2" type="ORF">DFQ50_103276</name>
</gene>
<feature type="transmembrane region" description="Helical" evidence="1">
    <location>
        <begin position="66"/>
        <end position="87"/>
    </location>
</feature>
<dbReference type="RefSeq" id="WP_375875899.1">
    <property type="nucleotide sequence ID" value="NZ_QNRL01000003.1"/>
</dbReference>
<sequence>MPQEINNKIKNIILIFWDKIKTPFSGVFVIVFAIWFIKSTTEDMAIYQFTSLFHYGEVIYFNSYEIVLPLGIPIFFFAMVTVVFAFFNKGKIPKKIDFTMNFITLILIMLIILTQFLCLLVTIWLGVFSPYKTCEPEGFRYYYVRDVGDCQRLMREEARKE</sequence>
<feature type="transmembrane region" description="Helical" evidence="1">
    <location>
        <begin position="99"/>
        <end position="127"/>
    </location>
</feature>
<proteinExistence type="predicted"/>
<dbReference type="Proteomes" id="UP000253201">
    <property type="component" value="Unassembled WGS sequence"/>
</dbReference>
<keyword evidence="1" id="KW-1133">Transmembrane helix</keyword>
<keyword evidence="1" id="KW-0812">Transmembrane</keyword>
<evidence type="ECO:0000256" key="1">
    <source>
        <dbReference type="SAM" id="Phobius"/>
    </source>
</evidence>
<reference evidence="2 3" key="1">
    <citation type="submission" date="2018-06" db="EMBL/GenBank/DDBJ databases">
        <title>Genomic Encyclopedia of Type Strains, Phase IV (KMG-IV): sequencing the most valuable type-strain genomes for metagenomic binning, comparative biology and taxonomic classification.</title>
        <authorList>
            <person name="Goeker M."/>
        </authorList>
    </citation>
    <scope>NUCLEOTIDE SEQUENCE [LARGE SCALE GENOMIC DNA]</scope>
    <source>
        <strain evidence="2 3">DSM 27453</strain>
    </source>
</reference>
<organism evidence="2 3">
    <name type="scientific">Pseudocitrobacter faecalis</name>
    <dbReference type="NCBI Taxonomy" id="1398493"/>
    <lineage>
        <taxon>Bacteria</taxon>
        <taxon>Pseudomonadati</taxon>
        <taxon>Pseudomonadota</taxon>
        <taxon>Gammaproteobacteria</taxon>
        <taxon>Enterobacterales</taxon>
        <taxon>Enterobacteriaceae</taxon>
        <taxon>Pseudocitrobacter</taxon>
    </lineage>
</organism>
<keyword evidence="3" id="KW-1185">Reference proteome</keyword>
<keyword evidence="1" id="KW-0472">Membrane</keyword>
<evidence type="ECO:0000313" key="2">
    <source>
        <dbReference type="EMBL" id="RBP12660.1"/>
    </source>
</evidence>
<dbReference type="EMBL" id="QNRL01000003">
    <property type="protein sequence ID" value="RBP12660.1"/>
    <property type="molecule type" value="Genomic_DNA"/>
</dbReference>
<comment type="caution">
    <text evidence="2">The sequence shown here is derived from an EMBL/GenBank/DDBJ whole genome shotgun (WGS) entry which is preliminary data.</text>
</comment>
<protein>
    <submittedName>
        <fullName evidence="2">Uncharacterized protein DUF1240</fullName>
    </submittedName>
</protein>
<evidence type="ECO:0000313" key="3">
    <source>
        <dbReference type="Proteomes" id="UP000253201"/>
    </source>
</evidence>
<name>A0ABX9FZB1_9ENTR</name>